<reference evidence="14" key="1">
    <citation type="submission" date="2020-05" db="EMBL/GenBank/DDBJ databases">
        <authorList>
            <person name="Chiriac C."/>
            <person name="Salcher M."/>
            <person name="Ghai R."/>
            <person name="Kavagutti S V."/>
        </authorList>
    </citation>
    <scope>NUCLEOTIDE SEQUENCE</scope>
</reference>
<feature type="domain" description="Acyl-CoA dehydrogenase/oxidase C-terminal" evidence="6">
    <location>
        <begin position="286"/>
        <end position="389"/>
    </location>
</feature>
<feature type="domain" description="Acyl-CoA oxidase/dehydrogenase middle" evidence="7">
    <location>
        <begin position="104"/>
        <end position="197"/>
    </location>
</feature>
<dbReference type="EMBL" id="CAFAAV010000128">
    <property type="protein sequence ID" value="CAB4825425.1"/>
    <property type="molecule type" value="Genomic_DNA"/>
</dbReference>
<dbReference type="EMBL" id="CAFBIY010000094">
    <property type="protein sequence ID" value="CAB4851753.1"/>
    <property type="molecule type" value="Genomic_DNA"/>
</dbReference>
<dbReference type="EMBL" id="CAFBMT010000019">
    <property type="protein sequence ID" value="CAB4947752.1"/>
    <property type="molecule type" value="Genomic_DNA"/>
</dbReference>
<name>A0A6J7PF47_9ZZZZ</name>
<evidence type="ECO:0000256" key="4">
    <source>
        <dbReference type="ARBA" id="ARBA00022827"/>
    </source>
</evidence>
<comment type="similarity">
    <text evidence="2">Belongs to the acyl-CoA dehydrogenase family.</text>
</comment>
<dbReference type="Pfam" id="PF02771">
    <property type="entry name" value="Acyl-CoA_dh_N"/>
    <property type="match status" value="1"/>
</dbReference>
<gene>
    <name evidence="10" type="ORF">UFOPK2656_02641</name>
    <name evidence="11" type="ORF">UFOPK3099_01648</name>
    <name evidence="12" type="ORF">UFOPK3267_01699</name>
    <name evidence="13" type="ORF">UFOPK3651_02635</name>
    <name evidence="14" type="ORF">UFOPK3931_02216</name>
    <name evidence="9" type="ORF">UFOPK4189_02738</name>
</gene>
<dbReference type="Gene3D" id="1.10.540.10">
    <property type="entry name" value="Acyl-CoA dehydrogenase/oxidase, N-terminal domain"/>
    <property type="match status" value="1"/>
</dbReference>
<dbReference type="FunFam" id="2.40.110.10:FF:000011">
    <property type="entry name" value="Acyl-CoA dehydrogenase FadE34"/>
    <property type="match status" value="1"/>
</dbReference>
<feature type="domain" description="Acyl-CoA dehydrogenase/oxidase N-terminal" evidence="8">
    <location>
        <begin position="10"/>
        <end position="100"/>
    </location>
</feature>
<evidence type="ECO:0000259" key="8">
    <source>
        <dbReference type="Pfam" id="PF02771"/>
    </source>
</evidence>
<dbReference type="EMBL" id="CAESGF010000022">
    <property type="protein sequence ID" value="CAB4364979.1"/>
    <property type="molecule type" value="Genomic_DNA"/>
</dbReference>
<evidence type="ECO:0000313" key="12">
    <source>
        <dbReference type="EMBL" id="CAB4851753.1"/>
    </source>
</evidence>
<dbReference type="InterPro" id="IPR006091">
    <property type="entry name" value="Acyl-CoA_Oxase/DH_mid-dom"/>
</dbReference>
<dbReference type="InterPro" id="IPR009075">
    <property type="entry name" value="AcylCo_DH/oxidase_C"/>
</dbReference>
<dbReference type="Pfam" id="PF02770">
    <property type="entry name" value="Acyl-CoA_dh_M"/>
    <property type="match status" value="1"/>
</dbReference>
<organism evidence="14">
    <name type="scientific">freshwater metagenome</name>
    <dbReference type="NCBI Taxonomy" id="449393"/>
    <lineage>
        <taxon>unclassified sequences</taxon>
        <taxon>metagenomes</taxon>
        <taxon>ecological metagenomes</taxon>
    </lineage>
</organism>
<evidence type="ECO:0000313" key="14">
    <source>
        <dbReference type="EMBL" id="CAB5002089.1"/>
    </source>
</evidence>
<evidence type="ECO:0000256" key="1">
    <source>
        <dbReference type="ARBA" id="ARBA00001974"/>
    </source>
</evidence>
<evidence type="ECO:0000313" key="9">
    <source>
        <dbReference type="EMBL" id="CAB4364979.1"/>
    </source>
</evidence>
<dbReference type="EMBL" id="CAEZYF010000021">
    <property type="protein sequence ID" value="CAB4737375.1"/>
    <property type="molecule type" value="Genomic_DNA"/>
</dbReference>
<dbReference type="InterPro" id="IPR037069">
    <property type="entry name" value="AcylCoA_DH/ox_N_sf"/>
</dbReference>
<dbReference type="GO" id="GO:0016627">
    <property type="term" value="F:oxidoreductase activity, acting on the CH-CH group of donors"/>
    <property type="evidence" value="ECO:0007669"/>
    <property type="project" value="InterPro"/>
</dbReference>
<dbReference type="EMBL" id="CAFBOL010000071">
    <property type="protein sequence ID" value="CAB5002089.1"/>
    <property type="molecule type" value="Genomic_DNA"/>
</dbReference>
<dbReference type="PANTHER" id="PTHR43292:SF3">
    <property type="entry name" value="ACYL-COA DEHYDROGENASE FADE29"/>
    <property type="match status" value="1"/>
</dbReference>
<dbReference type="InterPro" id="IPR036250">
    <property type="entry name" value="AcylCo_DH-like_C"/>
</dbReference>
<keyword evidence="4" id="KW-0274">FAD</keyword>
<keyword evidence="5" id="KW-0560">Oxidoreductase</keyword>
<dbReference type="AlphaFoldDB" id="A0A6J7PF47"/>
<evidence type="ECO:0000256" key="2">
    <source>
        <dbReference type="ARBA" id="ARBA00009347"/>
    </source>
</evidence>
<dbReference type="Gene3D" id="2.40.110.10">
    <property type="entry name" value="Butyryl-CoA Dehydrogenase, subunit A, domain 2"/>
    <property type="match status" value="1"/>
</dbReference>
<evidence type="ECO:0000313" key="11">
    <source>
        <dbReference type="EMBL" id="CAB4825425.1"/>
    </source>
</evidence>
<evidence type="ECO:0000256" key="3">
    <source>
        <dbReference type="ARBA" id="ARBA00022630"/>
    </source>
</evidence>
<dbReference type="InterPro" id="IPR052161">
    <property type="entry name" value="Mycobact_Acyl-CoA_DH"/>
</dbReference>
<evidence type="ECO:0000313" key="10">
    <source>
        <dbReference type="EMBL" id="CAB4737375.1"/>
    </source>
</evidence>
<dbReference type="SUPFAM" id="SSF56645">
    <property type="entry name" value="Acyl-CoA dehydrogenase NM domain-like"/>
    <property type="match status" value="1"/>
</dbReference>
<evidence type="ECO:0000313" key="13">
    <source>
        <dbReference type="EMBL" id="CAB4947752.1"/>
    </source>
</evidence>
<evidence type="ECO:0000259" key="6">
    <source>
        <dbReference type="Pfam" id="PF00441"/>
    </source>
</evidence>
<evidence type="ECO:0000256" key="5">
    <source>
        <dbReference type="ARBA" id="ARBA00023002"/>
    </source>
</evidence>
<dbReference type="Gene3D" id="1.20.140.10">
    <property type="entry name" value="Butyryl-CoA Dehydrogenase, subunit A, domain 3"/>
    <property type="match status" value="1"/>
</dbReference>
<evidence type="ECO:0000259" key="7">
    <source>
        <dbReference type="Pfam" id="PF02770"/>
    </source>
</evidence>
<accession>A0A6J7PF47</accession>
<dbReference type="PANTHER" id="PTHR43292">
    <property type="entry name" value="ACYL-COA DEHYDROGENASE"/>
    <property type="match status" value="1"/>
</dbReference>
<dbReference type="SUPFAM" id="SSF47203">
    <property type="entry name" value="Acyl-CoA dehydrogenase C-terminal domain-like"/>
    <property type="match status" value="1"/>
</dbReference>
<proteinExistence type="inferred from homology"/>
<keyword evidence="3" id="KW-0285">Flavoprotein</keyword>
<comment type="cofactor">
    <cofactor evidence="1">
        <name>FAD</name>
        <dbReference type="ChEBI" id="CHEBI:57692"/>
    </cofactor>
</comment>
<dbReference type="InterPro" id="IPR009100">
    <property type="entry name" value="AcylCoA_DH/oxidase_NM_dom_sf"/>
</dbReference>
<dbReference type="Pfam" id="PF00441">
    <property type="entry name" value="Acyl-CoA_dh_1"/>
    <property type="match status" value="1"/>
</dbReference>
<dbReference type="GO" id="GO:0005886">
    <property type="term" value="C:plasma membrane"/>
    <property type="evidence" value="ECO:0007669"/>
    <property type="project" value="TreeGrafter"/>
</dbReference>
<dbReference type="GO" id="GO:0050660">
    <property type="term" value="F:flavin adenine dinucleotide binding"/>
    <property type="evidence" value="ECO:0007669"/>
    <property type="project" value="InterPro"/>
</dbReference>
<protein>
    <submittedName>
        <fullName evidence="14">Unannotated protein</fullName>
    </submittedName>
</protein>
<sequence length="397" mass="41946">MSDIATRVNTWIDENWDMSMTLREWWSRLATAGYSQPTWPAALGGCDASGATARIISETLGTRGVIAAPTGMGPHMAAPMIMKHGTDAQKAELIKIATGEQHWCQLFSEPEAGSDLASVRCKAVRDGEEYIINGQKVWNSGADAADRGLLLARTDFEAQKHAGVSFILIDMLQPGVEVRPLVTMNGSAHFCEVFLTDARARANELMGTEGGGWAVATTVLGLERKMAASGSARGALTVNGGPKGGNLDRTVGELFEIAKEKAKEKPQAMISSSRVLIKHAQKAGVNTDPVLRDDLVKYYIRSEVYRLTNLRARHTGGSGPEASIAKIALSGMARHSRDLGMSILGAGGMLVGNDSASGGALQYAALSTGGVSIGGGTDEIQKNVIGERALGLPKEPS</sequence>
<dbReference type="InterPro" id="IPR013786">
    <property type="entry name" value="AcylCoA_DH/ox_N"/>
</dbReference>
<dbReference type="InterPro" id="IPR046373">
    <property type="entry name" value="Acyl-CoA_Oxase/DH_mid-dom_sf"/>
</dbReference>